<evidence type="ECO:0000313" key="2">
    <source>
        <dbReference type="Proteomes" id="UP000692954"/>
    </source>
</evidence>
<keyword evidence="2" id="KW-1185">Reference proteome</keyword>
<reference evidence="1" key="1">
    <citation type="submission" date="2021-01" db="EMBL/GenBank/DDBJ databases">
        <authorList>
            <consortium name="Genoscope - CEA"/>
            <person name="William W."/>
        </authorList>
    </citation>
    <scope>NUCLEOTIDE SEQUENCE</scope>
</reference>
<evidence type="ECO:0000313" key="1">
    <source>
        <dbReference type="EMBL" id="CAD8055397.1"/>
    </source>
</evidence>
<gene>
    <name evidence="1" type="ORF">PSON_ATCC_30995.1.T0090222</name>
</gene>
<protein>
    <submittedName>
        <fullName evidence="1">Uncharacterized protein</fullName>
    </submittedName>
</protein>
<proteinExistence type="predicted"/>
<dbReference type="OrthoDB" id="297627at2759"/>
<organism evidence="1 2">
    <name type="scientific">Paramecium sonneborni</name>
    <dbReference type="NCBI Taxonomy" id="65129"/>
    <lineage>
        <taxon>Eukaryota</taxon>
        <taxon>Sar</taxon>
        <taxon>Alveolata</taxon>
        <taxon>Ciliophora</taxon>
        <taxon>Intramacronucleata</taxon>
        <taxon>Oligohymenophorea</taxon>
        <taxon>Peniculida</taxon>
        <taxon>Parameciidae</taxon>
        <taxon>Paramecium</taxon>
    </lineage>
</organism>
<sequence>MHKLRQLQEKEEQSLSTEQVFVPFIKERDSLGKLQTNHKRNISHKQVLKKKSDKKNNVIISKSVHTKSKVNFLKDVYTINHNTVWANLTQVSRLEKKFNLKIQTEYVEQKPLQLLNQKLFLNDGLVKHKTQTQLNNSPKLGKNLSMNTIPPIGYYQPKDIQIKRQPMFVKMTQQQETNRQIKKVIKTECSQTTQIPKLEFSNIKIQNKIPQELLEKAYLTERISTQQRFRYTPLHFDNEEIELQESKINQLRQFYQIMKNSIS</sequence>
<accession>A0A8S1KKX2</accession>
<name>A0A8S1KKX2_9CILI</name>
<comment type="caution">
    <text evidence="1">The sequence shown here is derived from an EMBL/GenBank/DDBJ whole genome shotgun (WGS) entry which is preliminary data.</text>
</comment>
<dbReference type="AlphaFoldDB" id="A0A8S1KKX2"/>
<dbReference type="EMBL" id="CAJJDN010000009">
    <property type="protein sequence ID" value="CAD8055397.1"/>
    <property type="molecule type" value="Genomic_DNA"/>
</dbReference>
<dbReference type="Proteomes" id="UP000692954">
    <property type="component" value="Unassembled WGS sequence"/>
</dbReference>